<sequence length="268" mass="29280">MSSAYLDGQPATADDLRALALANYGHFTSMQVRGRAVRGLDLHLHRLKSGTRELFDTTLDDARIRAAILAALDGEGVDDASVRVTVYSRAFDHAHPERPQPVDVLVSSTPPREADPKPAWVKTCPFQRALPLVKHVGTFPLFQHRRQARRDGFDDALFVDARGRISEGSLWNIGFWDGQQVVWPQAEALRGTQERLLQAGLAEVGVAQRHLPVEARALAGLKAAFAANATGIWPISGIDETALRPDPALMERLAAALAAHRWQPLASA</sequence>
<evidence type="ECO:0000313" key="1">
    <source>
        <dbReference type="EMBL" id="TWT19965.1"/>
    </source>
</evidence>
<evidence type="ECO:0000313" key="2">
    <source>
        <dbReference type="Proteomes" id="UP000319980"/>
    </source>
</evidence>
<dbReference type="GO" id="GO:0008483">
    <property type="term" value="F:transaminase activity"/>
    <property type="evidence" value="ECO:0007669"/>
    <property type="project" value="UniProtKB-KW"/>
</dbReference>
<keyword evidence="1" id="KW-0808">Transferase</keyword>
<keyword evidence="2" id="KW-1185">Reference proteome</keyword>
<dbReference type="Pfam" id="PF01063">
    <property type="entry name" value="Aminotran_4"/>
    <property type="match status" value="1"/>
</dbReference>
<dbReference type="InterPro" id="IPR043131">
    <property type="entry name" value="BCAT-like_N"/>
</dbReference>
<dbReference type="Gene3D" id="3.30.470.10">
    <property type="match status" value="1"/>
</dbReference>
<dbReference type="RefSeq" id="WP_146387347.1">
    <property type="nucleotide sequence ID" value="NZ_VOHK01000004.1"/>
</dbReference>
<dbReference type="Proteomes" id="UP000319980">
    <property type="component" value="Unassembled WGS sequence"/>
</dbReference>
<reference evidence="1 2" key="1">
    <citation type="journal article" date="2008" name="Int. J. Syst. Evol. Microbiol.">
        <title>Luteimonas marina sp. nov., isolated from seawater.</title>
        <authorList>
            <person name="Baik K.S."/>
            <person name="Park S.C."/>
            <person name="Kim M.S."/>
            <person name="Kim E.M."/>
            <person name="Park C."/>
            <person name="Chun J."/>
            <person name="Seong C.N."/>
        </authorList>
    </citation>
    <scope>NUCLEOTIDE SEQUENCE [LARGE SCALE GENOMIC DNA]</scope>
    <source>
        <strain evidence="1 2">FR1330</strain>
    </source>
</reference>
<organism evidence="1 2">
    <name type="scientific">Luteimonas marina</name>
    <dbReference type="NCBI Taxonomy" id="488485"/>
    <lineage>
        <taxon>Bacteria</taxon>
        <taxon>Pseudomonadati</taxon>
        <taxon>Pseudomonadota</taxon>
        <taxon>Gammaproteobacteria</taxon>
        <taxon>Lysobacterales</taxon>
        <taxon>Lysobacteraceae</taxon>
        <taxon>Luteimonas</taxon>
    </lineage>
</organism>
<dbReference type="NCBIfam" id="NF006734">
    <property type="entry name" value="PRK09266.1"/>
    <property type="match status" value="1"/>
</dbReference>
<dbReference type="SUPFAM" id="SSF56752">
    <property type="entry name" value="D-aminoacid aminotransferase-like PLP-dependent enzymes"/>
    <property type="match status" value="1"/>
</dbReference>
<gene>
    <name evidence="1" type="ORF">FQY83_09375</name>
</gene>
<dbReference type="AlphaFoldDB" id="A0A5C5U324"/>
<dbReference type="InterPro" id="IPR001544">
    <property type="entry name" value="Aminotrans_IV"/>
</dbReference>
<dbReference type="InterPro" id="IPR036038">
    <property type="entry name" value="Aminotransferase-like"/>
</dbReference>
<name>A0A5C5U324_9GAMM</name>
<accession>A0A5C5U324</accession>
<dbReference type="Gene3D" id="3.20.10.10">
    <property type="entry name" value="D-amino Acid Aminotransferase, subunit A, domain 2"/>
    <property type="match status" value="1"/>
</dbReference>
<comment type="caution">
    <text evidence="1">The sequence shown here is derived from an EMBL/GenBank/DDBJ whole genome shotgun (WGS) entry which is preliminary data.</text>
</comment>
<protein>
    <submittedName>
        <fullName evidence="1">Aminotransferase</fullName>
    </submittedName>
</protein>
<dbReference type="OrthoDB" id="8912228at2"/>
<dbReference type="InterPro" id="IPR043132">
    <property type="entry name" value="BCAT-like_C"/>
</dbReference>
<dbReference type="EMBL" id="VOHK01000004">
    <property type="protein sequence ID" value="TWT19965.1"/>
    <property type="molecule type" value="Genomic_DNA"/>
</dbReference>
<proteinExistence type="predicted"/>
<keyword evidence="1" id="KW-0032">Aminotransferase</keyword>